<sequence>MVKINVIHCELRRMDCSTRKNIAALLTMYSQSSSIRAAQLLGFDRCRAIDSKENTAAPYQCEVVNSTVAVKHTECGYEPAVQNSIHPKKMMQCGRKKNPIIYSNPSAALYPQPDGVTYTENPSTVHAVRHWLSNERGPNIVERI</sequence>
<name>A0A1D1W2N2_RAMVA</name>
<proteinExistence type="predicted"/>
<dbReference type="Proteomes" id="UP000186922">
    <property type="component" value="Unassembled WGS sequence"/>
</dbReference>
<keyword evidence="2" id="KW-1185">Reference proteome</keyword>
<protein>
    <submittedName>
        <fullName evidence="1">Uncharacterized protein</fullName>
    </submittedName>
</protein>
<dbReference type="AlphaFoldDB" id="A0A1D1W2N2"/>
<accession>A0A1D1W2N2</accession>
<evidence type="ECO:0000313" key="2">
    <source>
        <dbReference type="Proteomes" id="UP000186922"/>
    </source>
</evidence>
<gene>
    <name evidence="1" type="primary">RvY_16402-1</name>
    <name evidence="1" type="synonym">RvY_16402.1</name>
    <name evidence="1" type="ORF">RvY_16402</name>
</gene>
<comment type="caution">
    <text evidence="1">The sequence shown here is derived from an EMBL/GenBank/DDBJ whole genome shotgun (WGS) entry which is preliminary data.</text>
</comment>
<dbReference type="EMBL" id="BDGG01000013">
    <property type="protein sequence ID" value="GAV06398.1"/>
    <property type="molecule type" value="Genomic_DNA"/>
</dbReference>
<reference evidence="1 2" key="1">
    <citation type="journal article" date="2016" name="Nat. Commun.">
        <title>Extremotolerant tardigrade genome and improved radiotolerance of human cultured cells by tardigrade-unique protein.</title>
        <authorList>
            <person name="Hashimoto T."/>
            <person name="Horikawa D.D."/>
            <person name="Saito Y."/>
            <person name="Kuwahara H."/>
            <person name="Kozuka-Hata H."/>
            <person name="Shin-I T."/>
            <person name="Minakuchi Y."/>
            <person name="Ohishi K."/>
            <person name="Motoyama A."/>
            <person name="Aizu T."/>
            <person name="Enomoto A."/>
            <person name="Kondo K."/>
            <person name="Tanaka S."/>
            <person name="Hara Y."/>
            <person name="Koshikawa S."/>
            <person name="Sagara H."/>
            <person name="Miura T."/>
            <person name="Yokobori S."/>
            <person name="Miyagawa K."/>
            <person name="Suzuki Y."/>
            <person name="Kubo T."/>
            <person name="Oyama M."/>
            <person name="Kohara Y."/>
            <person name="Fujiyama A."/>
            <person name="Arakawa K."/>
            <person name="Katayama T."/>
            <person name="Toyoda A."/>
            <person name="Kunieda T."/>
        </authorList>
    </citation>
    <scope>NUCLEOTIDE SEQUENCE [LARGE SCALE GENOMIC DNA]</scope>
    <source>
        <strain evidence="1 2">YOKOZUNA-1</strain>
    </source>
</reference>
<organism evidence="1 2">
    <name type="scientific">Ramazzottius varieornatus</name>
    <name type="common">Water bear</name>
    <name type="synonym">Tardigrade</name>
    <dbReference type="NCBI Taxonomy" id="947166"/>
    <lineage>
        <taxon>Eukaryota</taxon>
        <taxon>Metazoa</taxon>
        <taxon>Ecdysozoa</taxon>
        <taxon>Tardigrada</taxon>
        <taxon>Eutardigrada</taxon>
        <taxon>Parachela</taxon>
        <taxon>Hypsibioidea</taxon>
        <taxon>Ramazzottiidae</taxon>
        <taxon>Ramazzottius</taxon>
    </lineage>
</organism>
<evidence type="ECO:0000313" key="1">
    <source>
        <dbReference type="EMBL" id="GAV06398.1"/>
    </source>
</evidence>